<dbReference type="PANTHER" id="PTHR33365">
    <property type="entry name" value="YALI0B05434P"/>
    <property type="match status" value="1"/>
</dbReference>
<dbReference type="Pfam" id="PF11807">
    <property type="entry name" value="UstYa"/>
    <property type="match status" value="1"/>
</dbReference>
<gene>
    <name evidence="4" type="ORF">G7Y89_g12176</name>
</gene>
<keyword evidence="5" id="KW-1185">Reference proteome</keyword>
<feature type="transmembrane region" description="Helical" evidence="3">
    <location>
        <begin position="46"/>
        <end position="67"/>
    </location>
</feature>
<evidence type="ECO:0000313" key="5">
    <source>
        <dbReference type="Proteomes" id="UP000566819"/>
    </source>
</evidence>
<dbReference type="PANTHER" id="PTHR33365:SF4">
    <property type="entry name" value="CYCLOCHLOROTINE BIOSYNTHESIS PROTEIN O"/>
    <property type="match status" value="1"/>
</dbReference>
<comment type="similarity">
    <text evidence="2">Belongs to the ustYa family.</text>
</comment>
<organism evidence="4 5">
    <name type="scientific">Cudoniella acicularis</name>
    <dbReference type="NCBI Taxonomy" id="354080"/>
    <lineage>
        <taxon>Eukaryota</taxon>
        <taxon>Fungi</taxon>
        <taxon>Dikarya</taxon>
        <taxon>Ascomycota</taxon>
        <taxon>Pezizomycotina</taxon>
        <taxon>Leotiomycetes</taxon>
        <taxon>Helotiales</taxon>
        <taxon>Tricladiaceae</taxon>
        <taxon>Cudoniella</taxon>
    </lineage>
</organism>
<evidence type="ECO:0000256" key="2">
    <source>
        <dbReference type="ARBA" id="ARBA00035112"/>
    </source>
</evidence>
<dbReference type="InterPro" id="IPR021765">
    <property type="entry name" value="UstYa-like"/>
</dbReference>
<evidence type="ECO:0000256" key="3">
    <source>
        <dbReference type="SAM" id="Phobius"/>
    </source>
</evidence>
<comment type="caution">
    <text evidence="4">The sequence shown here is derived from an EMBL/GenBank/DDBJ whole genome shotgun (WGS) entry which is preliminary data.</text>
</comment>
<keyword evidence="3" id="KW-0812">Transmembrane</keyword>
<evidence type="ECO:0000313" key="4">
    <source>
        <dbReference type="EMBL" id="KAF4625983.1"/>
    </source>
</evidence>
<protein>
    <recommendedName>
        <fullName evidence="6">Cyclochlorotine biosynthesis protein O</fullName>
    </recommendedName>
</protein>
<comment type="pathway">
    <text evidence="1">Mycotoxin biosynthesis.</text>
</comment>
<sequence>MESGAFMYLQLEYVEMETYSATSDQPMANLNGSESMTPSIATSKRFYTSLVFFALAVVATWQGIWLVPSDKLCMQTWSSPSPAQKAVDYSWQLFQNNFGDDLPLFRTPDAELEAEWRLLEQANPFPVSNQEIEWLELNVKGNWMRESEGDGDRAIAFLEVTHQISCLNLLRQHTRRHEYDYSQFDSFRGSEREVMQRVDGCLQYLRHVIECVGDTTPYLVLSTPTKALKERPDFNTLHYCRDPAHIQRWKKAHSVEAGVQNVLYEIM</sequence>
<evidence type="ECO:0008006" key="6">
    <source>
        <dbReference type="Google" id="ProtNLM"/>
    </source>
</evidence>
<dbReference type="OrthoDB" id="3687641at2759"/>
<proteinExistence type="inferred from homology"/>
<name>A0A8H4RBQ6_9HELO</name>
<evidence type="ECO:0000256" key="1">
    <source>
        <dbReference type="ARBA" id="ARBA00004685"/>
    </source>
</evidence>
<dbReference type="GO" id="GO:0043386">
    <property type="term" value="P:mycotoxin biosynthetic process"/>
    <property type="evidence" value="ECO:0007669"/>
    <property type="project" value="InterPro"/>
</dbReference>
<dbReference type="EMBL" id="JAAMPI010001249">
    <property type="protein sequence ID" value="KAF4625983.1"/>
    <property type="molecule type" value="Genomic_DNA"/>
</dbReference>
<reference evidence="4 5" key="1">
    <citation type="submission" date="2020-03" db="EMBL/GenBank/DDBJ databases">
        <title>Draft Genome Sequence of Cudoniella acicularis.</title>
        <authorList>
            <person name="Buettner E."/>
            <person name="Kellner H."/>
        </authorList>
    </citation>
    <scope>NUCLEOTIDE SEQUENCE [LARGE SCALE GENOMIC DNA]</scope>
    <source>
        <strain evidence="4 5">DSM 108380</strain>
    </source>
</reference>
<dbReference type="Proteomes" id="UP000566819">
    <property type="component" value="Unassembled WGS sequence"/>
</dbReference>
<accession>A0A8H4RBQ6</accession>
<keyword evidence="3" id="KW-0472">Membrane</keyword>
<dbReference type="AlphaFoldDB" id="A0A8H4RBQ6"/>
<keyword evidence="3" id="KW-1133">Transmembrane helix</keyword>